<dbReference type="Pfam" id="PF05521">
    <property type="entry name" value="Phage_HCP"/>
    <property type="match status" value="1"/>
</dbReference>
<dbReference type="EMBL" id="CP047166">
    <property type="protein sequence ID" value="QRF66378.1"/>
    <property type="molecule type" value="Genomic_DNA"/>
</dbReference>
<protein>
    <submittedName>
        <fullName evidence="1">Head-tail adaptor protein</fullName>
    </submittedName>
</protein>
<organism evidence="1 2">
    <name type="scientific">Ponticoccus alexandrii</name>
    <dbReference type="NCBI Taxonomy" id="1943633"/>
    <lineage>
        <taxon>Bacteria</taxon>
        <taxon>Pseudomonadati</taxon>
        <taxon>Pseudomonadota</taxon>
        <taxon>Alphaproteobacteria</taxon>
        <taxon>Rhodobacterales</taxon>
        <taxon>Roseobacteraceae</taxon>
        <taxon>Ponticoccus</taxon>
    </lineage>
</organism>
<dbReference type="InterPro" id="IPR038666">
    <property type="entry name" value="SSP1_head-tail_sf"/>
</dbReference>
<evidence type="ECO:0000313" key="2">
    <source>
        <dbReference type="Proteomes" id="UP000596387"/>
    </source>
</evidence>
<dbReference type="Gene3D" id="2.40.10.270">
    <property type="entry name" value="Bacteriophage SPP1 head-tail adaptor protein"/>
    <property type="match status" value="1"/>
</dbReference>
<name>A0ABX7F780_9RHOB</name>
<sequence>MRFDTLLTVLRQTEGAASALNTPAETFEPAGRVYAHYAPGQGREGEDAGQEMSVTGAVFTARRNALTRSLTSRDRIESRGETWVIINVADHPENPRAWRLIQAQRRTDV</sequence>
<reference evidence="1 2" key="1">
    <citation type="submission" date="2019-12" db="EMBL/GenBank/DDBJ databases">
        <title>Complete Genome Sequence of a Quorum-Sensing Bacterium,Rhodobacteraceae bacterium C31, Isolated from a marine microalgae symbiotic bacteria.</title>
        <authorList>
            <person name="Zhang Y."/>
        </authorList>
    </citation>
    <scope>NUCLEOTIDE SEQUENCE [LARGE SCALE GENOMIC DNA]</scope>
    <source>
        <strain evidence="1 2">C31</strain>
    </source>
</reference>
<accession>A0ABX7F780</accession>
<proteinExistence type="predicted"/>
<gene>
    <name evidence="1" type="ORF">GQA70_08685</name>
</gene>
<dbReference type="InterPro" id="IPR008767">
    <property type="entry name" value="Phage_SPP1_head-tail_adaptor"/>
</dbReference>
<evidence type="ECO:0000313" key="1">
    <source>
        <dbReference type="EMBL" id="QRF66378.1"/>
    </source>
</evidence>
<dbReference type="RefSeq" id="WP_039615934.1">
    <property type="nucleotide sequence ID" value="NZ_CP047166.1"/>
</dbReference>
<dbReference type="Proteomes" id="UP000596387">
    <property type="component" value="Chromosome"/>
</dbReference>
<keyword evidence="2" id="KW-1185">Reference proteome</keyword>